<name>A0A3M7PFV9_BRAPC</name>
<dbReference type="InterPro" id="IPR011333">
    <property type="entry name" value="SKP1/BTB/POZ_sf"/>
</dbReference>
<dbReference type="EMBL" id="REGN01011110">
    <property type="protein sequence ID" value="RMZ97913.1"/>
    <property type="molecule type" value="Genomic_DNA"/>
</dbReference>
<evidence type="ECO:0008006" key="3">
    <source>
        <dbReference type="Google" id="ProtNLM"/>
    </source>
</evidence>
<dbReference type="Gene3D" id="3.30.710.10">
    <property type="entry name" value="Potassium Channel Kv1.1, Chain A"/>
    <property type="match status" value="1"/>
</dbReference>
<sequence length="99" mass="11580">MEENNQLELNDLFMEKDETIKPLSKIKQSFEDKIEILKNDFECLINLANKMVNKVKDEETNNDNMIKQFKKYETIESDIVKLNVGGTMFSTLKSTLTKK</sequence>
<organism evidence="1 2">
    <name type="scientific">Brachionus plicatilis</name>
    <name type="common">Marine rotifer</name>
    <name type="synonym">Brachionus muelleri</name>
    <dbReference type="NCBI Taxonomy" id="10195"/>
    <lineage>
        <taxon>Eukaryota</taxon>
        <taxon>Metazoa</taxon>
        <taxon>Spiralia</taxon>
        <taxon>Gnathifera</taxon>
        <taxon>Rotifera</taxon>
        <taxon>Eurotatoria</taxon>
        <taxon>Monogononta</taxon>
        <taxon>Pseudotrocha</taxon>
        <taxon>Ploima</taxon>
        <taxon>Brachionidae</taxon>
        <taxon>Brachionus</taxon>
    </lineage>
</organism>
<dbReference type="Proteomes" id="UP000276133">
    <property type="component" value="Unassembled WGS sequence"/>
</dbReference>
<gene>
    <name evidence="1" type="ORF">BpHYR1_020380</name>
</gene>
<evidence type="ECO:0000313" key="1">
    <source>
        <dbReference type="EMBL" id="RMZ97913.1"/>
    </source>
</evidence>
<accession>A0A3M7PFV9</accession>
<keyword evidence="2" id="KW-1185">Reference proteome</keyword>
<comment type="caution">
    <text evidence="1">The sequence shown here is derived from an EMBL/GenBank/DDBJ whole genome shotgun (WGS) entry which is preliminary data.</text>
</comment>
<evidence type="ECO:0000313" key="2">
    <source>
        <dbReference type="Proteomes" id="UP000276133"/>
    </source>
</evidence>
<proteinExistence type="predicted"/>
<protein>
    <recommendedName>
        <fullName evidence="3">Potassium channel tetramerisation-type BTB domain-containing protein</fullName>
    </recommendedName>
</protein>
<feature type="non-terminal residue" evidence="1">
    <location>
        <position position="99"/>
    </location>
</feature>
<reference evidence="1 2" key="1">
    <citation type="journal article" date="2018" name="Sci. Rep.">
        <title>Genomic signatures of local adaptation to the degree of environmental predictability in rotifers.</title>
        <authorList>
            <person name="Franch-Gras L."/>
            <person name="Hahn C."/>
            <person name="Garcia-Roger E.M."/>
            <person name="Carmona M.J."/>
            <person name="Serra M."/>
            <person name="Gomez A."/>
        </authorList>
    </citation>
    <scope>NUCLEOTIDE SEQUENCE [LARGE SCALE GENOMIC DNA]</scope>
    <source>
        <strain evidence="1">HYR1</strain>
    </source>
</reference>
<dbReference type="AlphaFoldDB" id="A0A3M7PFV9"/>